<keyword evidence="1" id="KW-1133">Transmembrane helix</keyword>
<dbReference type="Pfam" id="PF16732">
    <property type="entry name" value="ComP_DUS"/>
    <property type="match status" value="1"/>
</dbReference>
<dbReference type="Pfam" id="PF07963">
    <property type="entry name" value="N_methyl"/>
    <property type="match status" value="1"/>
</dbReference>
<evidence type="ECO:0000313" key="3">
    <source>
        <dbReference type="Proteomes" id="UP000295414"/>
    </source>
</evidence>
<sequence length="134" mass="13935">MRVTQASRAAGFSLIELMVVVAIVGILASIALPSYNEHQRKTRRAAGEACLVAVSQRLERVYTTDLSYAGAPAIGTLTQACEPDTLGFYNFSVATGAKTYTISAAPTGKQAGDSCGTLSLNQAGVKSPSTSGCW</sequence>
<dbReference type="AlphaFoldDB" id="A0A4R3NB77"/>
<dbReference type="SUPFAM" id="SSF54523">
    <property type="entry name" value="Pili subunits"/>
    <property type="match status" value="1"/>
</dbReference>
<gene>
    <name evidence="2" type="ORF">EDC34_10497</name>
</gene>
<dbReference type="InterPro" id="IPR031982">
    <property type="entry name" value="PilE-like"/>
</dbReference>
<reference evidence="2 3" key="1">
    <citation type="submission" date="2019-03" db="EMBL/GenBank/DDBJ databases">
        <title>Genomic Encyclopedia of Type Strains, Phase IV (KMG-IV): sequencing the most valuable type-strain genomes for metagenomic binning, comparative biology and taxonomic classification.</title>
        <authorList>
            <person name="Goeker M."/>
        </authorList>
    </citation>
    <scope>NUCLEOTIDE SEQUENCE [LARGE SCALE GENOMIC DNA]</scope>
    <source>
        <strain evidence="2 3">DSM 13605</strain>
    </source>
</reference>
<dbReference type="PROSITE" id="PS00409">
    <property type="entry name" value="PROKAR_NTER_METHYL"/>
    <property type="match status" value="1"/>
</dbReference>
<dbReference type="RefSeq" id="WP_205388061.1">
    <property type="nucleotide sequence ID" value="NZ_MSZW01000020.1"/>
</dbReference>
<dbReference type="Gene3D" id="3.30.700.10">
    <property type="entry name" value="Glycoprotein, Type 4 Pilin"/>
    <property type="match status" value="1"/>
</dbReference>
<dbReference type="InterPro" id="IPR045584">
    <property type="entry name" value="Pilin-like"/>
</dbReference>
<protein>
    <submittedName>
        <fullName evidence="2">Type IV pilus assembly protein PilE</fullName>
    </submittedName>
</protein>
<comment type="caution">
    <text evidence="2">The sequence shown here is derived from an EMBL/GenBank/DDBJ whole genome shotgun (WGS) entry which is preliminary data.</text>
</comment>
<evidence type="ECO:0000256" key="1">
    <source>
        <dbReference type="SAM" id="Phobius"/>
    </source>
</evidence>
<dbReference type="GO" id="GO:0043683">
    <property type="term" value="P:type IV pilus assembly"/>
    <property type="evidence" value="ECO:0007669"/>
    <property type="project" value="InterPro"/>
</dbReference>
<name>A0A4R3NB77_9GAMM</name>
<dbReference type="PANTHER" id="PTHR30093:SF47">
    <property type="entry name" value="TYPE IV PILUS NON-CORE MINOR PILIN PILE"/>
    <property type="match status" value="1"/>
</dbReference>
<organism evidence="2 3">
    <name type="scientific">Thermomonas haemolytica</name>
    <dbReference type="NCBI Taxonomy" id="141949"/>
    <lineage>
        <taxon>Bacteria</taxon>
        <taxon>Pseudomonadati</taxon>
        <taxon>Pseudomonadota</taxon>
        <taxon>Gammaproteobacteria</taxon>
        <taxon>Lysobacterales</taxon>
        <taxon>Lysobacteraceae</taxon>
        <taxon>Thermomonas</taxon>
    </lineage>
</organism>
<accession>A0A4R3NB77</accession>
<keyword evidence="1" id="KW-0812">Transmembrane</keyword>
<dbReference type="InterPro" id="IPR012902">
    <property type="entry name" value="N_methyl_site"/>
</dbReference>
<dbReference type="EMBL" id="SMAP01000004">
    <property type="protein sequence ID" value="TCT24413.1"/>
    <property type="molecule type" value="Genomic_DNA"/>
</dbReference>
<feature type="transmembrane region" description="Helical" evidence="1">
    <location>
        <begin position="12"/>
        <end position="35"/>
    </location>
</feature>
<dbReference type="Proteomes" id="UP000295414">
    <property type="component" value="Unassembled WGS sequence"/>
</dbReference>
<keyword evidence="1" id="KW-0472">Membrane</keyword>
<keyword evidence="3" id="KW-1185">Reference proteome</keyword>
<proteinExistence type="predicted"/>
<dbReference type="PANTHER" id="PTHR30093">
    <property type="entry name" value="GENERAL SECRETION PATHWAY PROTEIN G"/>
    <property type="match status" value="1"/>
</dbReference>
<dbReference type="NCBIfam" id="TIGR02532">
    <property type="entry name" value="IV_pilin_GFxxxE"/>
    <property type="match status" value="1"/>
</dbReference>
<evidence type="ECO:0000313" key="2">
    <source>
        <dbReference type="EMBL" id="TCT24413.1"/>
    </source>
</evidence>